<sequence length="365" mass="41954">MSYQKVQNFKCRCPLIRIGVFGIHESHQIPNIPCDRSLNDVFLNQHLQWYHNFDSVSARKLVRAIFNNMNPNETLFSIDEPIIKRNISVEGYKCKCPLTHDGAFGLSDEHDITNVPCGRADKEVLCFQHLQYHHNLSSRAAKKIVLAVLSYTPTVTQLFHNDDLVTQSKCAVRKLKSKCPLLAHHMYGLGDQHHVPNIPCDRADQDIFLFHHLTYFHKLNAKAATKLIRALILRKDPSEPLFHYNDIIVESKQTLNNQHIRRTKKITNNQQTLGQFNYSNQFDSKSFENFSSNFVGNVRSKYPCFFNPINTSALSALIHKNSTGKFDNTATPLDCTLNKQQPYQMSYTYSTNDMIHGHDLNSFLS</sequence>
<dbReference type="AlphaFoldDB" id="A0A814SRZ2"/>
<comment type="caution">
    <text evidence="1">The sequence shown here is derived from an EMBL/GenBank/DDBJ whole genome shotgun (WGS) entry which is preliminary data.</text>
</comment>
<evidence type="ECO:0000313" key="2">
    <source>
        <dbReference type="EMBL" id="CAF1391469.1"/>
    </source>
</evidence>
<organism evidence="1 3">
    <name type="scientific">Rotaria sordida</name>
    <dbReference type="NCBI Taxonomy" id="392033"/>
    <lineage>
        <taxon>Eukaryota</taxon>
        <taxon>Metazoa</taxon>
        <taxon>Spiralia</taxon>
        <taxon>Gnathifera</taxon>
        <taxon>Rotifera</taxon>
        <taxon>Eurotatoria</taxon>
        <taxon>Bdelloidea</taxon>
        <taxon>Philodinida</taxon>
        <taxon>Philodinidae</taxon>
        <taxon>Rotaria</taxon>
    </lineage>
</organism>
<accession>A0A814SRZ2</accession>
<dbReference type="Proteomes" id="UP000663854">
    <property type="component" value="Unassembled WGS sequence"/>
</dbReference>
<keyword evidence="4" id="KW-1185">Reference proteome</keyword>
<name>A0A814SRZ2_9BILA</name>
<proteinExistence type="predicted"/>
<evidence type="ECO:0000313" key="1">
    <source>
        <dbReference type="EMBL" id="CAF1152103.1"/>
    </source>
</evidence>
<evidence type="ECO:0000313" key="3">
    <source>
        <dbReference type="Proteomes" id="UP000663854"/>
    </source>
</evidence>
<evidence type="ECO:0000313" key="4">
    <source>
        <dbReference type="Proteomes" id="UP000663870"/>
    </source>
</evidence>
<reference evidence="1" key="1">
    <citation type="submission" date="2021-02" db="EMBL/GenBank/DDBJ databases">
        <authorList>
            <person name="Nowell W R."/>
        </authorList>
    </citation>
    <scope>NUCLEOTIDE SEQUENCE</scope>
</reference>
<dbReference type="Proteomes" id="UP000663870">
    <property type="component" value="Unassembled WGS sequence"/>
</dbReference>
<gene>
    <name evidence="2" type="ORF">JXQ802_LOCUS34233</name>
    <name evidence="1" type="ORF">PYM288_LOCUS22283</name>
</gene>
<dbReference type="EMBL" id="CAJNOH010000943">
    <property type="protein sequence ID" value="CAF1152103.1"/>
    <property type="molecule type" value="Genomic_DNA"/>
</dbReference>
<protein>
    <submittedName>
        <fullName evidence="1">Uncharacterized protein</fullName>
    </submittedName>
</protein>
<dbReference type="EMBL" id="CAJNOL010001614">
    <property type="protein sequence ID" value="CAF1391469.1"/>
    <property type="molecule type" value="Genomic_DNA"/>
</dbReference>